<organism evidence="2 3">
    <name type="scientific">Sphingobacterium alkalisoli</name>
    <dbReference type="NCBI Taxonomy" id="1874115"/>
    <lineage>
        <taxon>Bacteria</taxon>
        <taxon>Pseudomonadati</taxon>
        <taxon>Bacteroidota</taxon>
        <taxon>Sphingobacteriia</taxon>
        <taxon>Sphingobacteriales</taxon>
        <taxon>Sphingobacteriaceae</taxon>
        <taxon>Sphingobacterium</taxon>
    </lineage>
</organism>
<evidence type="ECO:0000256" key="1">
    <source>
        <dbReference type="SAM" id="MobiDB-lite"/>
    </source>
</evidence>
<dbReference type="AlphaFoldDB" id="A0A4U0GUX9"/>
<protein>
    <submittedName>
        <fullName evidence="2">Uncharacterized protein</fullName>
    </submittedName>
</protein>
<accession>A0A4U0GUX9</accession>
<gene>
    <name evidence="2" type="ORF">FAZ19_21745</name>
</gene>
<evidence type="ECO:0000313" key="2">
    <source>
        <dbReference type="EMBL" id="TJY61522.1"/>
    </source>
</evidence>
<dbReference type="RefSeq" id="WP_136822876.1">
    <property type="nucleotide sequence ID" value="NZ_BMJX01000009.1"/>
</dbReference>
<sequence>MKEYYFDADGVQQWQNDLYASSLQAQQAEYNFIAANFPYWIIMRFGLSDDQIDYLNRLDDCFIIDVQWKILFAIDHHLPIRLEKETDAETTIKVAESEDSIKVTEVKNRATQTAEQPADDDEESSGEVSSCSYSTEGEVVIRIYYRKV</sequence>
<dbReference type="OrthoDB" id="711376at2"/>
<feature type="region of interest" description="Disordered" evidence="1">
    <location>
        <begin position="105"/>
        <end position="131"/>
    </location>
</feature>
<evidence type="ECO:0000313" key="3">
    <source>
        <dbReference type="Proteomes" id="UP000309872"/>
    </source>
</evidence>
<dbReference type="Proteomes" id="UP000309872">
    <property type="component" value="Unassembled WGS sequence"/>
</dbReference>
<keyword evidence="3" id="KW-1185">Reference proteome</keyword>
<dbReference type="EMBL" id="SUKA01000009">
    <property type="protein sequence ID" value="TJY61522.1"/>
    <property type="molecule type" value="Genomic_DNA"/>
</dbReference>
<name>A0A4U0GUX9_9SPHI</name>
<proteinExistence type="predicted"/>
<comment type="caution">
    <text evidence="2">The sequence shown here is derived from an EMBL/GenBank/DDBJ whole genome shotgun (WGS) entry which is preliminary data.</text>
</comment>
<reference evidence="2 3" key="1">
    <citation type="submission" date="2019-04" db="EMBL/GenBank/DDBJ databases">
        <title>Sphingobacterium olei sp. nov., isolated from oil-contaminated soil.</title>
        <authorList>
            <person name="Liu B."/>
        </authorList>
    </citation>
    <scope>NUCLEOTIDE SEQUENCE [LARGE SCALE GENOMIC DNA]</scope>
    <source>
        <strain evidence="2 3">Y3L14</strain>
    </source>
</reference>